<accession>A0AAV8QF21</accession>
<proteinExistence type="predicted"/>
<evidence type="ECO:0000313" key="2">
    <source>
        <dbReference type="Proteomes" id="UP001222027"/>
    </source>
</evidence>
<gene>
    <name evidence="1" type="ORF">OPV22_019887</name>
</gene>
<dbReference type="Proteomes" id="UP001222027">
    <property type="component" value="Unassembled WGS sequence"/>
</dbReference>
<comment type="caution">
    <text evidence="1">The sequence shown here is derived from an EMBL/GenBank/DDBJ whole genome shotgun (WGS) entry which is preliminary data.</text>
</comment>
<evidence type="ECO:0000313" key="1">
    <source>
        <dbReference type="EMBL" id="KAJ8476160.1"/>
    </source>
</evidence>
<keyword evidence="2" id="KW-1185">Reference proteome</keyword>
<sequence>MERRGRGSSREESVSLWRDIWIGCLPGSPDPTRDSYLVSVGSPPPLSCWLPNSSFFFFWCRERLFLNHSLPKAHLKPRLTIS</sequence>
<reference evidence="1 2" key="1">
    <citation type="submission" date="2022-12" db="EMBL/GenBank/DDBJ databases">
        <title>Chromosome-scale assembly of the Ensete ventricosum genome.</title>
        <authorList>
            <person name="Dussert Y."/>
            <person name="Stocks J."/>
            <person name="Wendawek A."/>
            <person name="Woldeyes F."/>
            <person name="Nichols R.A."/>
            <person name="Borrell J.S."/>
        </authorList>
    </citation>
    <scope>NUCLEOTIDE SEQUENCE [LARGE SCALE GENOMIC DNA]</scope>
    <source>
        <strain evidence="2">cv. Maze</strain>
        <tissue evidence="1">Seeds</tissue>
    </source>
</reference>
<dbReference type="AlphaFoldDB" id="A0AAV8QF21"/>
<name>A0AAV8QF21_ENSVE</name>
<organism evidence="1 2">
    <name type="scientific">Ensete ventricosum</name>
    <name type="common">Abyssinian banana</name>
    <name type="synonym">Musa ensete</name>
    <dbReference type="NCBI Taxonomy" id="4639"/>
    <lineage>
        <taxon>Eukaryota</taxon>
        <taxon>Viridiplantae</taxon>
        <taxon>Streptophyta</taxon>
        <taxon>Embryophyta</taxon>
        <taxon>Tracheophyta</taxon>
        <taxon>Spermatophyta</taxon>
        <taxon>Magnoliopsida</taxon>
        <taxon>Liliopsida</taxon>
        <taxon>Zingiberales</taxon>
        <taxon>Musaceae</taxon>
        <taxon>Ensete</taxon>
    </lineage>
</organism>
<protein>
    <submittedName>
        <fullName evidence="1">Uncharacterized protein</fullName>
    </submittedName>
</protein>
<dbReference type="EMBL" id="JAQQAF010000006">
    <property type="protein sequence ID" value="KAJ8476160.1"/>
    <property type="molecule type" value="Genomic_DNA"/>
</dbReference>